<sequence length="50" mass="5922">MIKIKNPVFLWVHGSRTRGQEGGTLLLQPFTRNSRIDDEIRHEIECMNQR</sequence>
<reference evidence="1" key="1">
    <citation type="journal article" date="2017" name="Nature">
        <title>The sunflower genome provides insights into oil metabolism, flowering and Asterid evolution.</title>
        <authorList>
            <person name="Badouin H."/>
            <person name="Gouzy J."/>
            <person name="Grassa C.J."/>
            <person name="Murat F."/>
            <person name="Staton S.E."/>
            <person name="Cottret L."/>
            <person name="Lelandais-Briere C."/>
            <person name="Owens G.L."/>
            <person name="Carrere S."/>
            <person name="Mayjonade B."/>
            <person name="Legrand L."/>
            <person name="Gill N."/>
            <person name="Kane N.C."/>
            <person name="Bowers J.E."/>
            <person name="Hubner S."/>
            <person name="Bellec A."/>
            <person name="Berard A."/>
            <person name="Berges H."/>
            <person name="Blanchet N."/>
            <person name="Boniface M.C."/>
            <person name="Brunel D."/>
            <person name="Catrice O."/>
            <person name="Chaidir N."/>
            <person name="Claudel C."/>
            <person name="Donnadieu C."/>
            <person name="Faraut T."/>
            <person name="Fievet G."/>
            <person name="Helmstetter N."/>
            <person name="King M."/>
            <person name="Knapp S.J."/>
            <person name="Lai Z."/>
            <person name="Le Paslier M.C."/>
            <person name="Lippi Y."/>
            <person name="Lorenzon L."/>
            <person name="Mandel J.R."/>
            <person name="Marage G."/>
            <person name="Marchand G."/>
            <person name="Marquand E."/>
            <person name="Bret-Mestries E."/>
            <person name="Morien E."/>
            <person name="Nambeesan S."/>
            <person name="Nguyen T."/>
            <person name="Pegot-Espagnet P."/>
            <person name="Pouilly N."/>
            <person name="Raftis F."/>
            <person name="Sallet E."/>
            <person name="Schiex T."/>
            <person name="Thomas J."/>
            <person name="Vandecasteele C."/>
            <person name="Vares D."/>
            <person name="Vear F."/>
            <person name="Vautrin S."/>
            <person name="Crespi M."/>
            <person name="Mangin B."/>
            <person name="Burke J.M."/>
            <person name="Salse J."/>
            <person name="Munos S."/>
            <person name="Vincourt P."/>
            <person name="Rieseberg L.H."/>
            <person name="Langlade N.B."/>
        </authorList>
    </citation>
    <scope>NUCLEOTIDE SEQUENCE</scope>
    <source>
        <tissue evidence="1">Leaves</tissue>
    </source>
</reference>
<organism evidence="1 2">
    <name type="scientific">Helianthus annuus</name>
    <name type="common">Common sunflower</name>
    <dbReference type="NCBI Taxonomy" id="4232"/>
    <lineage>
        <taxon>Eukaryota</taxon>
        <taxon>Viridiplantae</taxon>
        <taxon>Streptophyta</taxon>
        <taxon>Embryophyta</taxon>
        <taxon>Tracheophyta</taxon>
        <taxon>Spermatophyta</taxon>
        <taxon>Magnoliopsida</taxon>
        <taxon>eudicotyledons</taxon>
        <taxon>Gunneridae</taxon>
        <taxon>Pentapetalae</taxon>
        <taxon>asterids</taxon>
        <taxon>campanulids</taxon>
        <taxon>Asterales</taxon>
        <taxon>Asteraceae</taxon>
        <taxon>Asteroideae</taxon>
        <taxon>Heliantheae alliance</taxon>
        <taxon>Heliantheae</taxon>
        <taxon>Helianthus</taxon>
    </lineage>
</organism>
<dbReference type="Gramene" id="mRNA:HanXRQr2_Chr04g0191291">
    <property type="protein sequence ID" value="CDS:HanXRQr2_Chr04g0191291.1"/>
    <property type="gene ID" value="HanXRQr2_Chr04g0191291"/>
</dbReference>
<reference evidence="1" key="2">
    <citation type="submission" date="2020-06" db="EMBL/GenBank/DDBJ databases">
        <title>Helianthus annuus Genome sequencing and assembly Release 2.</title>
        <authorList>
            <person name="Gouzy J."/>
            <person name="Langlade N."/>
            <person name="Munos S."/>
        </authorList>
    </citation>
    <scope>NUCLEOTIDE SEQUENCE</scope>
    <source>
        <tissue evidence="1">Leaves</tissue>
    </source>
</reference>
<gene>
    <name evidence="1" type="ORF">HanXRQr2_Chr04g0191291</name>
</gene>
<keyword evidence="2" id="KW-1185">Reference proteome</keyword>
<protein>
    <submittedName>
        <fullName evidence="1">Uncharacterized protein</fullName>
    </submittedName>
</protein>
<dbReference type="AlphaFoldDB" id="A0A9K3JB76"/>
<evidence type="ECO:0000313" key="1">
    <source>
        <dbReference type="EMBL" id="KAF5812323.1"/>
    </source>
</evidence>
<proteinExistence type="predicted"/>
<dbReference type="Proteomes" id="UP000215914">
    <property type="component" value="Unassembled WGS sequence"/>
</dbReference>
<evidence type="ECO:0000313" key="2">
    <source>
        <dbReference type="Proteomes" id="UP000215914"/>
    </source>
</evidence>
<dbReference type="EMBL" id="MNCJ02000319">
    <property type="protein sequence ID" value="KAF5812323.1"/>
    <property type="molecule type" value="Genomic_DNA"/>
</dbReference>
<comment type="caution">
    <text evidence="1">The sequence shown here is derived from an EMBL/GenBank/DDBJ whole genome shotgun (WGS) entry which is preliminary data.</text>
</comment>
<name>A0A9K3JB76_HELAN</name>
<accession>A0A9K3JB76</accession>